<comment type="caution">
    <text evidence="2">The sequence shown here is derived from an EMBL/GenBank/DDBJ whole genome shotgun (WGS) entry which is preliminary data.</text>
</comment>
<evidence type="ECO:0000313" key="3">
    <source>
        <dbReference type="Proteomes" id="UP000076925"/>
    </source>
</evidence>
<proteinExistence type="predicted"/>
<dbReference type="AlphaFoldDB" id="A0A139XFM5"/>
<dbReference type="CDD" id="cd21631">
    <property type="entry name" value="RHH_CopG_NikR-like"/>
    <property type="match status" value="1"/>
</dbReference>
<name>A0A139XFM5_9CYAN</name>
<reference evidence="2 3" key="1">
    <citation type="journal article" date="2013" name="Genome Biol. Evol.">
        <title>Genomes of Stigonematalean cyanobacteria (subsection V) and the evolution of oxygenic photosynthesis from prokaryotes to plastids.</title>
        <authorList>
            <person name="Dagan T."/>
            <person name="Roettger M."/>
            <person name="Stucken K."/>
            <person name="Landan G."/>
            <person name="Koch R."/>
            <person name="Major P."/>
            <person name="Gould S.B."/>
            <person name="Goremykin V.V."/>
            <person name="Rippka R."/>
            <person name="Tandeau de Marsac N."/>
            <person name="Gugger M."/>
            <person name="Lockhart P.J."/>
            <person name="Allen J.F."/>
            <person name="Brune I."/>
            <person name="Maus I."/>
            <person name="Puhler A."/>
            <person name="Martin W.F."/>
        </authorList>
    </citation>
    <scope>NUCLEOTIDE SEQUENCE [LARGE SCALE GENOMIC DNA]</scope>
    <source>
        <strain evidence="2 3">PCC 7110</strain>
    </source>
</reference>
<protein>
    <recommendedName>
        <fullName evidence="1">Predicted DNA-binding protein ribbon-helix-helix domain-containing protein</fullName>
    </recommendedName>
</protein>
<dbReference type="EMBL" id="ANNX02000015">
    <property type="protein sequence ID" value="KYC43422.1"/>
    <property type="molecule type" value="Genomic_DNA"/>
</dbReference>
<feature type="domain" description="Predicted DNA-binding protein ribbon-helix-helix" evidence="1">
    <location>
        <begin position="17"/>
        <end position="53"/>
    </location>
</feature>
<dbReference type="Pfam" id="PF12651">
    <property type="entry name" value="RHH_3"/>
    <property type="match status" value="1"/>
</dbReference>
<gene>
    <name evidence="2" type="ORF">WA1_11330</name>
</gene>
<organism evidence="2 3">
    <name type="scientific">Scytonema hofmannii PCC 7110</name>
    <dbReference type="NCBI Taxonomy" id="128403"/>
    <lineage>
        <taxon>Bacteria</taxon>
        <taxon>Bacillati</taxon>
        <taxon>Cyanobacteriota</taxon>
        <taxon>Cyanophyceae</taxon>
        <taxon>Nostocales</taxon>
        <taxon>Scytonemataceae</taxon>
        <taxon>Scytonema</taxon>
    </lineage>
</organism>
<evidence type="ECO:0000313" key="2">
    <source>
        <dbReference type="EMBL" id="KYC43422.1"/>
    </source>
</evidence>
<keyword evidence="3" id="KW-1185">Reference proteome</keyword>
<dbReference type="OrthoDB" id="2970764at2"/>
<evidence type="ECO:0000259" key="1">
    <source>
        <dbReference type="Pfam" id="PF12651"/>
    </source>
</evidence>
<dbReference type="Proteomes" id="UP000076925">
    <property type="component" value="Unassembled WGS sequence"/>
</dbReference>
<dbReference type="InterPro" id="IPR038733">
    <property type="entry name" value="Predicted_DNA_bind_prot_RHH"/>
</dbReference>
<sequence>MYIIMYTLLFDKAVSSKIRKQIYIEPHQDHLLKTIAQQTGVSEAEIIRQAINLHISSITNPQTNIAAWEAEKTFINSIRNRSALPGGRDWQREDLYER</sequence>
<accession>A0A139XFM5</accession>